<gene>
    <name evidence="2" type="ORF">BRADI_3g06817v3</name>
</gene>
<proteinExistence type="predicted"/>
<evidence type="ECO:0000313" key="2">
    <source>
        <dbReference type="EMBL" id="PNT66077.1"/>
    </source>
</evidence>
<dbReference type="InParanoid" id="A0A2K2CVM3"/>
<dbReference type="AlphaFoldDB" id="A0A2K2CVM3"/>
<dbReference type="Proteomes" id="UP000008810">
    <property type="component" value="Chromosome 3"/>
</dbReference>
<reference evidence="2 3" key="1">
    <citation type="journal article" date="2010" name="Nature">
        <title>Genome sequencing and analysis of the model grass Brachypodium distachyon.</title>
        <authorList>
            <consortium name="International Brachypodium Initiative"/>
        </authorList>
    </citation>
    <scope>NUCLEOTIDE SEQUENCE [LARGE SCALE GENOMIC DNA]</scope>
    <source>
        <strain evidence="2 3">Bd21</strain>
    </source>
</reference>
<dbReference type="Gramene" id="PNT66077">
    <property type="protein sequence ID" value="PNT66077"/>
    <property type="gene ID" value="BRADI_3g06817v3"/>
</dbReference>
<dbReference type="EMBL" id="CM000882">
    <property type="protein sequence ID" value="PNT66077.1"/>
    <property type="molecule type" value="Genomic_DNA"/>
</dbReference>
<evidence type="ECO:0000313" key="4">
    <source>
        <dbReference type="Proteomes" id="UP000008810"/>
    </source>
</evidence>
<accession>A0A2K2CVM3</accession>
<organism evidence="2">
    <name type="scientific">Brachypodium distachyon</name>
    <name type="common">Purple false brome</name>
    <name type="synonym">Trachynia distachya</name>
    <dbReference type="NCBI Taxonomy" id="15368"/>
    <lineage>
        <taxon>Eukaryota</taxon>
        <taxon>Viridiplantae</taxon>
        <taxon>Streptophyta</taxon>
        <taxon>Embryophyta</taxon>
        <taxon>Tracheophyta</taxon>
        <taxon>Spermatophyta</taxon>
        <taxon>Magnoliopsida</taxon>
        <taxon>Liliopsida</taxon>
        <taxon>Poales</taxon>
        <taxon>Poaceae</taxon>
        <taxon>BOP clade</taxon>
        <taxon>Pooideae</taxon>
        <taxon>Stipodae</taxon>
        <taxon>Brachypodieae</taxon>
        <taxon>Brachypodium</taxon>
    </lineage>
</organism>
<feature type="region of interest" description="Disordered" evidence="1">
    <location>
        <begin position="1"/>
        <end position="41"/>
    </location>
</feature>
<sequence>MARSRCRQPRHAAVGNQSGRRTRRLPPQMWGQVPPHPRPPTAACWRQPPTGYSANETEAHKRYYAIACKF</sequence>
<feature type="compositionally biased region" description="Basic residues" evidence="1">
    <location>
        <begin position="1"/>
        <end position="10"/>
    </location>
</feature>
<protein>
    <submittedName>
        <fullName evidence="2 3">Uncharacterized protein</fullName>
    </submittedName>
</protein>
<keyword evidence="4" id="KW-1185">Reference proteome</keyword>
<reference evidence="2" key="2">
    <citation type="submission" date="2017-06" db="EMBL/GenBank/DDBJ databases">
        <title>WGS assembly of Brachypodium distachyon.</title>
        <authorList>
            <consortium name="The International Brachypodium Initiative"/>
            <person name="Lucas S."/>
            <person name="Harmon-Smith M."/>
            <person name="Lail K."/>
            <person name="Tice H."/>
            <person name="Grimwood J."/>
            <person name="Bruce D."/>
            <person name="Barry K."/>
            <person name="Shu S."/>
            <person name="Lindquist E."/>
            <person name="Wang M."/>
            <person name="Pitluck S."/>
            <person name="Vogel J.P."/>
            <person name="Garvin D.F."/>
            <person name="Mockler T.C."/>
            <person name="Schmutz J."/>
            <person name="Rokhsar D."/>
            <person name="Bevan M.W."/>
        </authorList>
    </citation>
    <scope>NUCLEOTIDE SEQUENCE</scope>
    <source>
        <strain evidence="2">Bd21</strain>
    </source>
</reference>
<evidence type="ECO:0000313" key="3">
    <source>
        <dbReference type="EnsemblPlants" id="PNT66077"/>
    </source>
</evidence>
<reference evidence="3" key="3">
    <citation type="submission" date="2018-08" db="UniProtKB">
        <authorList>
            <consortium name="EnsemblPlants"/>
        </authorList>
    </citation>
    <scope>IDENTIFICATION</scope>
    <source>
        <strain evidence="3">cv. Bd21</strain>
    </source>
</reference>
<dbReference type="EnsemblPlants" id="PNT66077">
    <property type="protein sequence ID" value="PNT66077"/>
    <property type="gene ID" value="BRADI_3g06817v3"/>
</dbReference>
<evidence type="ECO:0000256" key="1">
    <source>
        <dbReference type="SAM" id="MobiDB-lite"/>
    </source>
</evidence>
<name>A0A2K2CVM3_BRADI</name>